<proteinExistence type="predicted"/>
<dbReference type="GO" id="GO:0004560">
    <property type="term" value="F:alpha-L-fucosidase activity"/>
    <property type="evidence" value="ECO:0007669"/>
    <property type="project" value="InterPro"/>
</dbReference>
<dbReference type="InterPro" id="IPR054363">
    <property type="entry name" value="GH95_cat"/>
</dbReference>
<gene>
    <name evidence="5" type="ORF">SAMN05444266_108333</name>
</gene>
<dbReference type="InterPro" id="IPR016518">
    <property type="entry name" value="Alpha-L-fucosidase"/>
</dbReference>
<accession>A0A1M7JEF3</accession>
<name>A0A1M7JEF3_9BACT</name>
<dbReference type="PANTHER" id="PTHR31084">
    <property type="entry name" value="ALPHA-L-FUCOSIDASE 2"/>
    <property type="match status" value="1"/>
</dbReference>
<keyword evidence="1" id="KW-0732">Signal</keyword>
<evidence type="ECO:0000259" key="4">
    <source>
        <dbReference type="Pfam" id="PF22124"/>
    </source>
</evidence>
<feature type="domain" description="Alpha fucosidase A-like C-terminal" evidence="3">
    <location>
        <begin position="703"/>
        <end position="768"/>
    </location>
</feature>
<evidence type="ECO:0000256" key="1">
    <source>
        <dbReference type="SAM" id="SignalP"/>
    </source>
</evidence>
<dbReference type="Pfam" id="PF22124">
    <property type="entry name" value="Glyco_hydro_95_cat"/>
    <property type="match status" value="1"/>
</dbReference>
<dbReference type="AlphaFoldDB" id="A0A1M7JEF3"/>
<evidence type="ECO:0000259" key="2">
    <source>
        <dbReference type="Pfam" id="PF14498"/>
    </source>
</evidence>
<dbReference type="GO" id="GO:0005975">
    <property type="term" value="P:carbohydrate metabolic process"/>
    <property type="evidence" value="ECO:0007669"/>
    <property type="project" value="InterPro"/>
</dbReference>
<evidence type="ECO:0000259" key="3">
    <source>
        <dbReference type="Pfam" id="PF21307"/>
    </source>
</evidence>
<dbReference type="PANTHER" id="PTHR31084:SF0">
    <property type="entry name" value="ALPHA-L-FUCOSIDASE 2"/>
    <property type="match status" value="1"/>
</dbReference>
<reference evidence="5 6" key="1">
    <citation type="submission" date="2016-11" db="EMBL/GenBank/DDBJ databases">
        <authorList>
            <person name="Jaros S."/>
            <person name="Januszkiewicz K."/>
            <person name="Wedrychowicz H."/>
        </authorList>
    </citation>
    <scope>NUCLEOTIDE SEQUENCE [LARGE SCALE GENOMIC DNA]</scope>
    <source>
        <strain evidence="5 6">DSM 27406</strain>
    </source>
</reference>
<dbReference type="InterPro" id="IPR027414">
    <property type="entry name" value="GH95_N_dom"/>
</dbReference>
<dbReference type="Proteomes" id="UP000184420">
    <property type="component" value="Unassembled WGS sequence"/>
</dbReference>
<dbReference type="EMBL" id="FRBL01000008">
    <property type="protein sequence ID" value="SHM51364.1"/>
    <property type="molecule type" value="Genomic_DNA"/>
</dbReference>
<dbReference type="STRING" id="1419482.SAMN05444266_108333"/>
<dbReference type="OrthoDB" id="9768507at2"/>
<dbReference type="InterPro" id="IPR008928">
    <property type="entry name" value="6-hairpin_glycosidase_sf"/>
</dbReference>
<feature type="domain" description="Glycosyl hydrolase family 95 catalytic" evidence="4">
    <location>
        <begin position="291"/>
        <end position="701"/>
    </location>
</feature>
<dbReference type="PIRSF" id="PIRSF007663">
    <property type="entry name" value="UCP007663"/>
    <property type="match status" value="1"/>
</dbReference>
<dbReference type="InterPro" id="IPR012341">
    <property type="entry name" value="6hp_glycosidase-like_sf"/>
</dbReference>
<dbReference type="Gene3D" id="2.70.98.50">
    <property type="entry name" value="putative glycoside hydrolase family protein from bacillus halodurans"/>
    <property type="match status" value="1"/>
</dbReference>
<dbReference type="Pfam" id="PF14498">
    <property type="entry name" value="Glyco_hyd_65N_2"/>
    <property type="match status" value="1"/>
</dbReference>
<evidence type="ECO:0000313" key="6">
    <source>
        <dbReference type="Proteomes" id="UP000184420"/>
    </source>
</evidence>
<protein>
    <submittedName>
        <fullName evidence="5">Alpha-L-fucosidase 2</fullName>
    </submittedName>
</protein>
<dbReference type="RefSeq" id="WP_073085284.1">
    <property type="nucleotide sequence ID" value="NZ_FRBL01000008.1"/>
</dbReference>
<feature type="signal peptide" evidence="1">
    <location>
        <begin position="1"/>
        <end position="24"/>
    </location>
</feature>
<evidence type="ECO:0000313" key="5">
    <source>
        <dbReference type="EMBL" id="SHM51364.1"/>
    </source>
</evidence>
<feature type="chain" id="PRO_5013042682" evidence="1">
    <location>
        <begin position="25"/>
        <end position="826"/>
    </location>
</feature>
<dbReference type="InterPro" id="IPR049053">
    <property type="entry name" value="AFCA-like_C"/>
</dbReference>
<organism evidence="5 6">
    <name type="scientific">Chitinophaga jiangningensis</name>
    <dbReference type="NCBI Taxonomy" id="1419482"/>
    <lineage>
        <taxon>Bacteria</taxon>
        <taxon>Pseudomonadati</taxon>
        <taxon>Bacteroidota</taxon>
        <taxon>Chitinophagia</taxon>
        <taxon>Chitinophagales</taxon>
        <taxon>Chitinophagaceae</taxon>
        <taxon>Chitinophaga</taxon>
    </lineage>
</organism>
<keyword evidence="6" id="KW-1185">Reference proteome</keyword>
<feature type="domain" description="Glycosyl hydrolase family 95 N-terminal" evidence="2">
    <location>
        <begin position="32"/>
        <end position="267"/>
    </location>
</feature>
<sequence>MNHTLSCKLIAAVTTVMLSLPAVAQQTTDLKLWYDKPAQTWNEALPIGNGRLAAMVFGGPATERLQMNEETIWTGKPHNNVVESHGKVITELRQLLFQKKYAEAQQLSKAKIVATQNGMSYQPASDLLLYFPGHEKATGYQRDLNISKATSTVSYQVDGVTYTRTALASFTENVIAVEVAASKKGALRFNVGLTSAHTRTQRQVKDQLLTLAGRPGMAEQLEPAINFETNVRVTSPDGKIAYTDSTINITGATRATVYVSIGTNFNNYRDVSADAHQRSVDYLNKGSKKPFEQIRGLHEQYYTQYFNRVNLNLGKATTANLSTDERVKQFSTSQDPQLIELYFQFGRYLLIAGSQPGGQPTNLQGKWNHKTNPAWDSKYTININTEMNYWPSEVTNLSELGEPLFHMLKDLSVTGQESARTLYGARGWVAHHNTDLWRITGPVDGGFYGMWPMGGAWLTRHLWEHYMYTGDKAFLKEVYPILKGAATYYVDALQVEPDHGWLVVTPSMSPENNYMKDSAGNGIGLTYGTTMDNQIVAELFYNTIQAGKVLATDAAFTDTLIRKRAQLPPMQIGRFGQLQEWINDWDRKDDRHRHISHLFGLFPSNQISPVTTPELFEAANNTLVSRGDISTGWSMGWKVNFWARMKDGNHALKLITNQLNLVSPDTQFGQGGGTYPNLFDAHPPFQIDGNYGCTAGIAEMLLQSQDGAVEILPALPDSWKNGTVNGLVARGGYTVAITWKNNKPEKVTVTAKLGGNLRLRLHNSWKPVASGLSAAKGPNGNPFYQVMEVAKPLISAEAPATTATVLHTSDYDLPTTAGKTYVITFK</sequence>
<dbReference type="Pfam" id="PF21307">
    <property type="entry name" value="Glyco_hydro_95_C"/>
    <property type="match status" value="1"/>
</dbReference>
<dbReference type="Gene3D" id="1.50.10.10">
    <property type="match status" value="1"/>
</dbReference>
<dbReference type="SUPFAM" id="SSF48208">
    <property type="entry name" value="Six-hairpin glycosidases"/>
    <property type="match status" value="1"/>
</dbReference>